<dbReference type="Pfam" id="PF00172">
    <property type="entry name" value="Zn_clus"/>
    <property type="match status" value="1"/>
</dbReference>
<evidence type="ECO:0000313" key="10">
    <source>
        <dbReference type="Proteomes" id="UP001320245"/>
    </source>
</evidence>
<evidence type="ECO:0000256" key="4">
    <source>
        <dbReference type="ARBA" id="ARBA00023125"/>
    </source>
</evidence>
<keyword evidence="5" id="KW-0804">Transcription</keyword>
<keyword evidence="4" id="KW-0238">DNA-binding</keyword>
<organism evidence="9 10">
    <name type="scientific">Cytospora paraplurivora</name>
    <dbReference type="NCBI Taxonomy" id="2898453"/>
    <lineage>
        <taxon>Eukaryota</taxon>
        <taxon>Fungi</taxon>
        <taxon>Dikarya</taxon>
        <taxon>Ascomycota</taxon>
        <taxon>Pezizomycotina</taxon>
        <taxon>Sordariomycetes</taxon>
        <taxon>Sordariomycetidae</taxon>
        <taxon>Diaporthales</taxon>
        <taxon>Cytosporaceae</taxon>
        <taxon>Cytospora</taxon>
    </lineage>
</organism>
<dbReference type="PROSITE" id="PS00463">
    <property type="entry name" value="ZN2_CY6_FUNGAL_1"/>
    <property type="match status" value="1"/>
</dbReference>
<dbReference type="PROSITE" id="PS50048">
    <property type="entry name" value="ZN2_CY6_FUNGAL_2"/>
    <property type="match status" value="1"/>
</dbReference>
<dbReference type="SMART" id="SM00066">
    <property type="entry name" value="GAL4"/>
    <property type="match status" value="1"/>
</dbReference>
<evidence type="ECO:0000256" key="2">
    <source>
        <dbReference type="ARBA" id="ARBA00022833"/>
    </source>
</evidence>
<comment type="caution">
    <text evidence="9">The sequence shown here is derived from an EMBL/GenBank/DDBJ whole genome shotgun (WGS) entry which is preliminary data.</text>
</comment>
<dbReference type="GO" id="GO:0008270">
    <property type="term" value="F:zinc ion binding"/>
    <property type="evidence" value="ECO:0007669"/>
    <property type="project" value="InterPro"/>
</dbReference>
<dbReference type="PANTHER" id="PTHR37534:SF7">
    <property type="entry name" value="TRANSCRIPTIONAL ACTIVATOR PROTEIN UGA3"/>
    <property type="match status" value="1"/>
</dbReference>
<dbReference type="Proteomes" id="UP001320245">
    <property type="component" value="Unassembled WGS sequence"/>
</dbReference>
<dbReference type="InterPro" id="IPR036864">
    <property type="entry name" value="Zn2-C6_fun-type_DNA-bd_sf"/>
</dbReference>
<keyword evidence="10" id="KW-1185">Reference proteome</keyword>
<proteinExistence type="predicted"/>
<dbReference type="Gene3D" id="4.10.240.10">
    <property type="entry name" value="Zn(2)-C6 fungal-type DNA-binding domain"/>
    <property type="match status" value="1"/>
</dbReference>
<dbReference type="GO" id="GO:0005634">
    <property type="term" value="C:nucleus"/>
    <property type="evidence" value="ECO:0007669"/>
    <property type="project" value="UniProtKB-SubCell"/>
</dbReference>
<dbReference type="AlphaFoldDB" id="A0AAN9U0I7"/>
<dbReference type="PANTHER" id="PTHR37534">
    <property type="entry name" value="TRANSCRIPTIONAL ACTIVATOR PROTEIN UGA3"/>
    <property type="match status" value="1"/>
</dbReference>
<evidence type="ECO:0000256" key="1">
    <source>
        <dbReference type="ARBA" id="ARBA00004123"/>
    </source>
</evidence>
<dbReference type="GO" id="GO:0045944">
    <property type="term" value="P:positive regulation of transcription by RNA polymerase II"/>
    <property type="evidence" value="ECO:0007669"/>
    <property type="project" value="TreeGrafter"/>
</dbReference>
<dbReference type="Pfam" id="PF11951">
    <property type="entry name" value="Fungal_trans_2"/>
    <property type="match status" value="2"/>
</dbReference>
<sequence>MQRRSRNGCIDCRKSKVKCDEIRPFCGTCTRRQHICQGYATPPPPIQKAPKTGKHDRRDSDVRGRDEATIEVYFERHPCDIIIGPEFVNEMNANVLKVLQHNPHAIVDALSAIGHCYLNDSTLDSSLVVLNYRARILATLRAMELSRHILEEMILLLLGLCGMELVDSRTAPSQSTLPIIIANAASLINHHVSTGREVSSLARYFIRGLARQDMVISLVQMRRMAIPSSVWLDGEAKTSADRLMGYTSTLMPLLEELCALAEDVRHLLEDADYHVQQQEQQQFLLEETPFESPPPYLDDGFGGAGVEHIGSESMAMYGDHDMFHSDDLSASFHHHNSTAFHPQTSVPTSNTAAPPDRCTDYLRRADELRVRIELWKPSLPHGMSFRQSRRYLSQASCYRSGALLYLFRLLNPAGAPSTMSCPRWGADTGPTATDGEATAMAHDVLMATNSADGDDIKMLLWPVFFAACEMSAPEDRRMVLDMFDEILARRRTVTAQRIKEFVLNRVWAARDEGRQWNWAVLARQFPGECLPI</sequence>
<dbReference type="InterPro" id="IPR001138">
    <property type="entry name" value="Zn2Cys6_DnaBD"/>
</dbReference>
<feature type="region of interest" description="Disordered" evidence="7">
    <location>
        <begin position="40"/>
        <end position="64"/>
    </location>
</feature>
<evidence type="ECO:0000313" key="9">
    <source>
        <dbReference type="EMBL" id="KAK7733030.1"/>
    </source>
</evidence>
<name>A0AAN9U0I7_9PEZI</name>
<comment type="subcellular location">
    <subcellularLocation>
        <location evidence="1">Nucleus</location>
    </subcellularLocation>
</comment>
<dbReference type="EMBL" id="JAJSPL020000049">
    <property type="protein sequence ID" value="KAK7733030.1"/>
    <property type="molecule type" value="Genomic_DNA"/>
</dbReference>
<evidence type="ECO:0000259" key="8">
    <source>
        <dbReference type="PROSITE" id="PS50048"/>
    </source>
</evidence>
<evidence type="ECO:0000256" key="5">
    <source>
        <dbReference type="ARBA" id="ARBA00023163"/>
    </source>
</evidence>
<evidence type="ECO:0000256" key="3">
    <source>
        <dbReference type="ARBA" id="ARBA00023015"/>
    </source>
</evidence>
<evidence type="ECO:0000256" key="7">
    <source>
        <dbReference type="SAM" id="MobiDB-lite"/>
    </source>
</evidence>
<keyword evidence="2" id="KW-0862">Zinc</keyword>
<dbReference type="GO" id="GO:0000981">
    <property type="term" value="F:DNA-binding transcription factor activity, RNA polymerase II-specific"/>
    <property type="evidence" value="ECO:0007669"/>
    <property type="project" value="InterPro"/>
</dbReference>
<dbReference type="InterPro" id="IPR021858">
    <property type="entry name" value="Fun_TF"/>
</dbReference>
<keyword evidence="3" id="KW-0805">Transcription regulation</keyword>
<keyword evidence="6" id="KW-0539">Nucleus</keyword>
<reference evidence="9 10" key="1">
    <citation type="journal article" date="2023" name="PLoS ONE">
        <title>Cytospora paraplurivora sp. nov. isolated from orchards with fruit tree decline syndrome in Ontario, Canada.</title>
        <authorList>
            <person name="Ilyukhin E."/>
            <person name="Nguyen H.D.T."/>
            <person name="Castle A.J."/>
            <person name="Ellouze W."/>
        </authorList>
    </citation>
    <scope>NUCLEOTIDE SEQUENCE [LARGE SCALE GENOMIC DNA]</scope>
    <source>
        <strain evidence="9 10">FDS-564</strain>
    </source>
</reference>
<gene>
    <name evidence="9" type="ORF">SLS53_008359</name>
</gene>
<evidence type="ECO:0000256" key="6">
    <source>
        <dbReference type="ARBA" id="ARBA00023242"/>
    </source>
</evidence>
<accession>A0AAN9U0I7</accession>
<feature type="domain" description="Zn(2)-C6 fungal-type" evidence="8">
    <location>
        <begin position="8"/>
        <end position="36"/>
    </location>
</feature>
<dbReference type="SUPFAM" id="SSF57701">
    <property type="entry name" value="Zn2/Cys6 DNA-binding domain"/>
    <property type="match status" value="1"/>
</dbReference>
<protein>
    <recommendedName>
        <fullName evidence="8">Zn(2)-C6 fungal-type domain-containing protein</fullName>
    </recommendedName>
</protein>
<dbReference type="CDD" id="cd00067">
    <property type="entry name" value="GAL4"/>
    <property type="match status" value="1"/>
</dbReference>
<dbReference type="GO" id="GO:0000976">
    <property type="term" value="F:transcription cis-regulatory region binding"/>
    <property type="evidence" value="ECO:0007669"/>
    <property type="project" value="TreeGrafter"/>
</dbReference>